<evidence type="ECO:0000256" key="4">
    <source>
        <dbReference type="SAM" id="Phobius"/>
    </source>
</evidence>
<keyword evidence="4" id="KW-1133">Transmembrane helix</keyword>
<dbReference type="EMBL" id="BAAAFI010000002">
    <property type="protein sequence ID" value="GAA0877743.1"/>
    <property type="molecule type" value="Genomic_DNA"/>
</dbReference>
<name>A0ABP3YA20_9BACT</name>
<feature type="domain" description="DNA mismatch repair proteins mutS family" evidence="5">
    <location>
        <begin position="410"/>
        <end position="598"/>
    </location>
</feature>
<sequence length="598" mass="66651">MNGFDFRKDNLETKLALVRRKAANLSFLRLLFFFGTGALFILGLAEHPLWLVAAGIATYFFIKLVSFYNFQKDQEAIYLALGKMEERKGHRQRRTLSGFDSGAEFSDKNHPFCNDLDLFGEHSLFQLLNHTVSKGGKARLASLMKSNFDKAESEGRAQAVTELADKALFLQAMEAAGLALKKDEAENGKWIDWLGSAEKQSVLPKMLAFIGPIGGLTLLSLIYLGIVPEAILGVWVLLGVGFLSLVFKPLKAAADAIPVASTLKSYLIRTKLIEQESFYSKTLNIAKSELSNEKSPASSLLGDLDSLGFWIQNRLNLLYLPFNLLFWTDFLIFNQLASWKNRVGQSLSHLPENLEKWEVFVSLGAFEVELEGAAKFEWTEEAELIATDISHPMILPEKAIPNSIGLDAGHRLVILTGANMSGKTTFMRTLGINCVLANLGLSPFGSNLRIGKIQLYTSMRNSDNLGESVSSFYAELKRIHTLIERLESGETLFFLLDEILKGTNTQDRISGSEALILQILKTKGLGIMSTHDIELSVLEQSVENLHNFSFHSEIHDRSIDFDYKIKKGPCPSFNAHKLMELMGIRFGNPEHMASKLGR</sequence>
<feature type="transmembrane region" description="Helical" evidence="4">
    <location>
        <begin position="230"/>
        <end position="247"/>
    </location>
</feature>
<evidence type="ECO:0000256" key="1">
    <source>
        <dbReference type="ARBA" id="ARBA00022741"/>
    </source>
</evidence>
<reference evidence="7" key="1">
    <citation type="journal article" date="2019" name="Int. J. Syst. Evol. Microbiol.">
        <title>The Global Catalogue of Microorganisms (GCM) 10K type strain sequencing project: providing services to taxonomists for standard genome sequencing and annotation.</title>
        <authorList>
            <consortium name="The Broad Institute Genomics Platform"/>
            <consortium name="The Broad Institute Genome Sequencing Center for Infectious Disease"/>
            <person name="Wu L."/>
            <person name="Ma J."/>
        </authorList>
    </citation>
    <scope>NUCLEOTIDE SEQUENCE [LARGE SCALE GENOMIC DNA]</scope>
    <source>
        <strain evidence="7">JCM 16112</strain>
    </source>
</reference>
<dbReference type="InterPro" id="IPR027417">
    <property type="entry name" value="P-loop_NTPase"/>
</dbReference>
<dbReference type="Proteomes" id="UP001500469">
    <property type="component" value="Unassembled WGS sequence"/>
</dbReference>
<proteinExistence type="predicted"/>
<dbReference type="Pfam" id="PF00488">
    <property type="entry name" value="MutS_V"/>
    <property type="match status" value="1"/>
</dbReference>
<protein>
    <submittedName>
        <fullName evidence="6">MutS family DNA mismatch repair protein</fullName>
    </submittedName>
</protein>
<evidence type="ECO:0000313" key="7">
    <source>
        <dbReference type="Proteomes" id="UP001500469"/>
    </source>
</evidence>
<keyword evidence="7" id="KW-1185">Reference proteome</keyword>
<feature type="transmembrane region" description="Helical" evidence="4">
    <location>
        <begin position="27"/>
        <end position="45"/>
    </location>
</feature>
<feature type="transmembrane region" description="Helical" evidence="4">
    <location>
        <begin position="317"/>
        <end position="337"/>
    </location>
</feature>
<dbReference type="PANTHER" id="PTHR11361">
    <property type="entry name" value="DNA MISMATCH REPAIR PROTEIN MUTS FAMILY MEMBER"/>
    <property type="match status" value="1"/>
</dbReference>
<dbReference type="SUPFAM" id="SSF52540">
    <property type="entry name" value="P-loop containing nucleoside triphosphate hydrolases"/>
    <property type="match status" value="1"/>
</dbReference>
<dbReference type="InterPro" id="IPR000432">
    <property type="entry name" value="DNA_mismatch_repair_MutS_C"/>
</dbReference>
<keyword evidence="3" id="KW-0238">DNA-binding</keyword>
<dbReference type="SMART" id="SM00534">
    <property type="entry name" value="MUTSac"/>
    <property type="match status" value="1"/>
</dbReference>
<gene>
    <name evidence="6" type="ORF">GCM10009119_07110</name>
</gene>
<keyword evidence="1" id="KW-0547">Nucleotide-binding</keyword>
<dbReference type="Gene3D" id="3.40.50.300">
    <property type="entry name" value="P-loop containing nucleotide triphosphate hydrolases"/>
    <property type="match status" value="1"/>
</dbReference>
<evidence type="ECO:0000259" key="5">
    <source>
        <dbReference type="SMART" id="SM00534"/>
    </source>
</evidence>
<evidence type="ECO:0000256" key="2">
    <source>
        <dbReference type="ARBA" id="ARBA00022840"/>
    </source>
</evidence>
<dbReference type="PANTHER" id="PTHR11361:SF99">
    <property type="entry name" value="DNA MISMATCH REPAIR PROTEIN"/>
    <property type="match status" value="1"/>
</dbReference>
<dbReference type="InterPro" id="IPR045076">
    <property type="entry name" value="MutS"/>
</dbReference>
<feature type="transmembrane region" description="Helical" evidence="4">
    <location>
        <begin position="206"/>
        <end position="224"/>
    </location>
</feature>
<organism evidence="6 7">
    <name type="scientific">Algoriphagus jejuensis</name>
    <dbReference type="NCBI Taxonomy" id="419934"/>
    <lineage>
        <taxon>Bacteria</taxon>
        <taxon>Pseudomonadati</taxon>
        <taxon>Bacteroidota</taxon>
        <taxon>Cytophagia</taxon>
        <taxon>Cytophagales</taxon>
        <taxon>Cyclobacteriaceae</taxon>
        <taxon>Algoriphagus</taxon>
    </lineage>
</organism>
<keyword evidence="4" id="KW-0472">Membrane</keyword>
<feature type="transmembrane region" description="Helical" evidence="4">
    <location>
        <begin position="51"/>
        <end position="70"/>
    </location>
</feature>
<evidence type="ECO:0000256" key="3">
    <source>
        <dbReference type="ARBA" id="ARBA00023125"/>
    </source>
</evidence>
<comment type="caution">
    <text evidence="6">The sequence shown here is derived from an EMBL/GenBank/DDBJ whole genome shotgun (WGS) entry which is preliminary data.</text>
</comment>
<evidence type="ECO:0000313" key="6">
    <source>
        <dbReference type="EMBL" id="GAA0877743.1"/>
    </source>
</evidence>
<keyword evidence="4" id="KW-0812">Transmembrane</keyword>
<accession>A0ABP3YA20</accession>
<keyword evidence="2" id="KW-0067">ATP-binding</keyword>